<proteinExistence type="predicted"/>
<protein>
    <submittedName>
        <fullName evidence="1">Uncharacterized protein</fullName>
    </submittedName>
</protein>
<keyword evidence="2" id="KW-1185">Reference proteome</keyword>
<evidence type="ECO:0000313" key="1">
    <source>
        <dbReference type="EMBL" id="CAB0034089.1"/>
    </source>
</evidence>
<dbReference type="EMBL" id="CADCXV010000731">
    <property type="protein sequence ID" value="CAB0034089.1"/>
    <property type="molecule type" value="Genomic_DNA"/>
</dbReference>
<gene>
    <name evidence="1" type="ORF">TBRA_LOCUS5987</name>
</gene>
<name>A0A6H5IEH6_9HYME</name>
<reference evidence="1 2" key="1">
    <citation type="submission" date="2020-02" db="EMBL/GenBank/DDBJ databases">
        <authorList>
            <person name="Ferguson B K."/>
        </authorList>
    </citation>
    <scope>NUCLEOTIDE SEQUENCE [LARGE SCALE GENOMIC DNA]</scope>
</reference>
<sequence length="319" mass="36709">MSREVLESKGSFQGVFDSSRSRSSNDGGGAALVTRGARRKILFFDSLHTQSNLIHRHIIPVTALFAQGLEHSVNYICEHVIYYELLDADHLKRSRLMTKLIIRIDPSMENMQFSYWILRVVERCNLLISVVEFHCSTSSRITTALIGTSPRQLSLPRTKVSQVTEKAKETKSKSSRASTKTRKTNEYYSRCRLRCQLQHTVRICAATCCQLTLPLLPLSACNSRAFDITGYCARLLRRRLRGRSFGFAIKEELLLPPQREIVSAYAAIAQWSEPRRWLASRGYASILYARANAFRHKLMEIDFERLRSYASEISYRRFR</sequence>
<organism evidence="1 2">
    <name type="scientific">Trichogramma brassicae</name>
    <dbReference type="NCBI Taxonomy" id="86971"/>
    <lineage>
        <taxon>Eukaryota</taxon>
        <taxon>Metazoa</taxon>
        <taxon>Ecdysozoa</taxon>
        <taxon>Arthropoda</taxon>
        <taxon>Hexapoda</taxon>
        <taxon>Insecta</taxon>
        <taxon>Pterygota</taxon>
        <taxon>Neoptera</taxon>
        <taxon>Endopterygota</taxon>
        <taxon>Hymenoptera</taxon>
        <taxon>Apocrita</taxon>
        <taxon>Proctotrupomorpha</taxon>
        <taxon>Chalcidoidea</taxon>
        <taxon>Trichogrammatidae</taxon>
        <taxon>Trichogramma</taxon>
    </lineage>
</organism>
<accession>A0A6H5IEH6</accession>
<dbReference type="Proteomes" id="UP000479190">
    <property type="component" value="Unassembled WGS sequence"/>
</dbReference>
<dbReference type="AlphaFoldDB" id="A0A6H5IEH6"/>
<evidence type="ECO:0000313" key="2">
    <source>
        <dbReference type="Proteomes" id="UP000479190"/>
    </source>
</evidence>